<dbReference type="RefSeq" id="WP_121282012.1">
    <property type="nucleotide sequence ID" value="NZ_RCCK01000010.1"/>
</dbReference>
<proteinExistence type="predicted"/>
<dbReference type="AlphaFoldDB" id="A0A497YAB5"/>
<reference evidence="2 4" key="2">
    <citation type="submission" date="2019-03" db="EMBL/GenBank/DDBJ databases">
        <authorList>
            <person name="He R.-H."/>
        </authorList>
    </citation>
    <scope>NUCLEOTIDE SEQUENCE [LARGE SCALE GENOMIC DNA]</scope>
    <source>
        <strain evidence="2 4">DSM 19624</strain>
    </source>
</reference>
<dbReference type="EMBL" id="SOPX01000002">
    <property type="protein sequence ID" value="TFB30766.1"/>
    <property type="molecule type" value="Genomic_DNA"/>
</dbReference>
<protein>
    <submittedName>
        <fullName evidence="1">Uncharacterized protein</fullName>
    </submittedName>
</protein>
<dbReference type="Proteomes" id="UP000297429">
    <property type="component" value="Unassembled WGS sequence"/>
</dbReference>
<gene>
    <name evidence="1" type="ORF">BCL90_0110</name>
    <name evidence="2" type="ORF">E3V97_09005</name>
</gene>
<evidence type="ECO:0000313" key="3">
    <source>
        <dbReference type="Proteomes" id="UP000273898"/>
    </source>
</evidence>
<comment type="caution">
    <text evidence="1">The sequence shown here is derived from an EMBL/GenBank/DDBJ whole genome shotgun (WGS) entry which is preliminary data.</text>
</comment>
<evidence type="ECO:0000313" key="1">
    <source>
        <dbReference type="EMBL" id="RLJ79417.1"/>
    </source>
</evidence>
<dbReference type="OrthoDB" id="789706at2"/>
<organism evidence="1 3">
    <name type="scientific">Pedobacter alluvionis</name>
    <dbReference type="NCBI Taxonomy" id="475253"/>
    <lineage>
        <taxon>Bacteria</taxon>
        <taxon>Pseudomonadati</taxon>
        <taxon>Bacteroidota</taxon>
        <taxon>Sphingobacteriia</taxon>
        <taxon>Sphingobacteriales</taxon>
        <taxon>Sphingobacteriaceae</taxon>
        <taxon>Pedobacter</taxon>
    </lineage>
</organism>
<evidence type="ECO:0000313" key="2">
    <source>
        <dbReference type="EMBL" id="TFB30766.1"/>
    </source>
</evidence>
<accession>A0A497YAB5</accession>
<sequence>MKNEDHLLRAARNTLLDMLLESRGTTYPLADLPTSTPIEMVYFNRPGTVIVSHPQPDVTYQVFEGDTPYSEVYKNDSRRAISLDTIPLTGESHAFKVVATKRYSRRAPLTKVLYKVVNIKVGVNTGLEVIASKTLLNFNEKTALTIKEPQAGAEYYICLKRDHNVPLSAKVLYEKGDLSIETTDGLKEDTVLSVAVHDPNTGSSGTLDMQITIQVKPNLDLPALWLAKDSNNARPAIDHLGRAFIRLSNTQSSVTYQLFLVDMDGVGPPETETLMGNKYKGTDGDLDLPVTGILTEDVVIGVIARKTGSLPNGTYLKKSVIIPVKPDPKIKLTVLTSEDPEDKNISIQLNGAQRGIIYQLYQQEGNKPVGEPVFYHRNLGIGNTRIGGDFIADHYNVDAGMDNWVSSEFVIDTMDIEDKKILILSAGLVEDTTAFYVSAKKSTTGFTEFLPPVTVTIA</sequence>
<keyword evidence="4" id="KW-1185">Reference proteome</keyword>
<name>A0A497YAB5_9SPHI</name>
<dbReference type="EMBL" id="RCCK01000010">
    <property type="protein sequence ID" value="RLJ79417.1"/>
    <property type="molecule type" value="Genomic_DNA"/>
</dbReference>
<dbReference type="Proteomes" id="UP000273898">
    <property type="component" value="Unassembled WGS sequence"/>
</dbReference>
<reference evidence="1 3" key="1">
    <citation type="submission" date="2018-10" db="EMBL/GenBank/DDBJ databases">
        <title>Genomic Encyclopedia of Archaeal and Bacterial Type Strains, Phase II (KMG-II): from individual species to whole genera.</title>
        <authorList>
            <person name="Goeker M."/>
        </authorList>
    </citation>
    <scope>NUCLEOTIDE SEQUENCE [LARGE SCALE GENOMIC DNA]</scope>
    <source>
        <strain evidence="1 3">DSM 19624</strain>
    </source>
</reference>
<evidence type="ECO:0000313" key="4">
    <source>
        <dbReference type="Proteomes" id="UP000297429"/>
    </source>
</evidence>